<comment type="caution">
    <text evidence="3">The sequence shown here is derived from an EMBL/GenBank/DDBJ whole genome shotgun (WGS) entry which is preliminary data.</text>
</comment>
<dbReference type="SUPFAM" id="SSF55797">
    <property type="entry name" value="PR-1-like"/>
    <property type="match status" value="1"/>
</dbReference>
<dbReference type="PANTHER" id="PTHR31157:SF1">
    <property type="entry name" value="SCP DOMAIN-CONTAINING PROTEIN"/>
    <property type="match status" value="1"/>
</dbReference>
<feature type="domain" description="SCP" evidence="2">
    <location>
        <begin position="52"/>
        <end position="164"/>
    </location>
</feature>
<feature type="signal peptide" evidence="1">
    <location>
        <begin position="1"/>
        <end position="24"/>
    </location>
</feature>
<accession>A0A1V6LWH8</accession>
<dbReference type="CDD" id="cd05379">
    <property type="entry name" value="CAP_bacterial"/>
    <property type="match status" value="1"/>
</dbReference>
<dbReference type="Pfam" id="PF00188">
    <property type="entry name" value="CAP"/>
    <property type="match status" value="1"/>
</dbReference>
<gene>
    <name evidence="3" type="ORF">BUL40_02180</name>
</gene>
<dbReference type="InterPro" id="IPR035940">
    <property type="entry name" value="CAP_sf"/>
</dbReference>
<name>A0A1V6LWH8_9FLAO</name>
<dbReference type="InterPro" id="IPR014044">
    <property type="entry name" value="CAP_dom"/>
</dbReference>
<feature type="chain" id="PRO_5013025956" description="SCP domain-containing protein" evidence="1">
    <location>
        <begin position="25"/>
        <end position="167"/>
    </location>
</feature>
<keyword evidence="4" id="KW-1185">Reference proteome</keyword>
<keyword evidence="1" id="KW-0732">Signal</keyword>
<evidence type="ECO:0000313" key="4">
    <source>
        <dbReference type="Proteomes" id="UP000191680"/>
    </source>
</evidence>
<dbReference type="EMBL" id="MTBC01000001">
    <property type="protein sequence ID" value="OQD44541.1"/>
    <property type="molecule type" value="Genomic_DNA"/>
</dbReference>
<evidence type="ECO:0000256" key="1">
    <source>
        <dbReference type="SAM" id="SignalP"/>
    </source>
</evidence>
<reference evidence="3 4" key="1">
    <citation type="submission" date="2016-12" db="EMBL/GenBank/DDBJ databases">
        <authorList>
            <person name="Song W.-J."/>
            <person name="Kurnit D.M."/>
        </authorList>
    </citation>
    <scope>NUCLEOTIDE SEQUENCE [LARGE SCALE GENOMIC DNA]</scope>
    <source>
        <strain evidence="3 4">HSG9</strain>
    </source>
</reference>
<dbReference type="Proteomes" id="UP000191680">
    <property type="component" value="Unassembled WGS sequence"/>
</dbReference>
<sequence length="167" mass="18925">MKMKRLFPLAIILVLCFTSCSTISTEEEAALYEENTIEAVSLVLSDNEQALLDIINNHREDLGLGRLEFNAAIYEVAEEHNLYMITNDALSHNNFNERASKVAKKTKAKKVGENVARKYNDVVSAFDGWMSSNSHKKTIEGDYTHTTISITKSNTGDLYYTQIFYKE</sequence>
<proteinExistence type="predicted"/>
<dbReference type="PANTHER" id="PTHR31157">
    <property type="entry name" value="SCP DOMAIN-CONTAINING PROTEIN"/>
    <property type="match status" value="1"/>
</dbReference>
<evidence type="ECO:0000313" key="3">
    <source>
        <dbReference type="EMBL" id="OQD44541.1"/>
    </source>
</evidence>
<evidence type="ECO:0000259" key="2">
    <source>
        <dbReference type="Pfam" id="PF00188"/>
    </source>
</evidence>
<protein>
    <recommendedName>
        <fullName evidence="2">SCP domain-containing protein</fullName>
    </recommendedName>
</protein>
<organism evidence="3 4">
    <name type="scientific">Croceivirga radicis</name>
    <dbReference type="NCBI Taxonomy" id="1929488"/>
    <lineage>
        <taxon>Bacteria</taxon>
        <taxon>Pseudomonadati</taxon>
        <taxon>Bacteroidota</taxon>
        <taxon>Flavobacteriia</taxon>
        <taxon>Flavobacteriales</taxon>
        <taxon>Flavobacteriaceae</taxon>
        <taxon>Croceivirga</taxon>
    </lineage>
</organism>
<dbReference type="AlphaFoldDB" id="A0A1V6LWH8"/>
<dbReference type="Gene3D" id="3.40.33.10">
    <property type="entry name" value="CAP"/>
    <property type="match status" value="1"/>
</dbReference>